<evidence type="ECO:0000313" key="1">
    <source>
        <dbReference type="EMBL" id="MBC9208932.1"/>
    </source>
</evidence>
<comment type="caution">
    <text evidence="1">The sequence shown here is derived from an EMBL/GenBank/DDBJ whole genome shotgun (WGS) entry which is preliminary data.</text>
</comment>
<evidence type="ECO:0000313" key="2">
    <source>
        <dbReference type="Proteomes" id="UP000626026"/>
    </source>
</evidence>
<dbReference type="InterPro" id="IPR004195">
    <property type="entry name" value="Head_decoration_D"/>
</dbReference>
<keyword evidence="2" id="KW-1185">Reference proteome</keyword>
<dbReference type="Proteomes" id="UP000626026">
    <property type="component" value="Unassembled WGS sequence"/>
</dbReference>
<reference evidence="1 2" key="1">
    <citation type="journal article" date="2013" name="Int. J. Syst. Evol. Microbiol.">
        <title>Roseomonas aerophila sp. nov., isolated from air.</title>
        <authorList>
            <person name="Kim S.J."/>
            <person name="Weon H.Y."/>
            <person name="Ahn J.H."/>
            <person name="Hong S.B."/>
            <person name="Seok S.J."/>
            <person name="Whang K.S."/>
            <person name="Kwon S.W."/>
        </authorList>
    </citation>
    <scope>NUCLEOTIDE SEQUENCE [LARGE SCALE GENOMIC DNA]</scope>
    <source>
        <strain evidence="1 2">NBRC 108923</strain>
    </source>
</reference>
<sequence>MATPVLNERFYNGAFLVSEANGTRSRDTVVMKNAGGTDLVLDGGLVLATLTADGSVVPYDNAGTDGSEVASCILYGQVIVPAGGQKRVTIVSRDAEVNASELIWAAGVDAAGKAAGLADLLTKGIVAR</sequence>
<name>A0ABR7RS51_9PROT</name>
<dbReference type="Pfam" id="PF02924">
    <property type="entry name" value="HDPD"/>
    <property type="match status" value="1"/>
</dbReference>
<gene>
    <name evidence="1" type="ORF">IBL26_18945</name>
</gene>
<dbReference type="RefSeq" id="WP_187786082.1">
    <property type="nucleotide sequence ID" value="NZ_JACTVA010000041.1"/>
</dbReference>
<accession>A0ABR7RS51</accession>
<dbReference type="EMBL" id="JACTVA010000041">
    <property type="protein sequence ID" value="MBC9208932.1"/>
    <property type="molecule type" value="Genomic_DNA"/>
</dbReference>
<protein>
    <submittedName>
        <fullName evidence="1">Head decoration protein</fullName>
    </submittedName>
</protein>
<organism evidence="1 2">
    <name type="scientific">Teichococcus aerophilus</name>
    <dbReference type="NCBI Taxonomy" id="1224513"/>
    <lineage>
        <taxon>Bacteria</taxon>
        <taxon>Pseudomonadati</taxon>
        <taxon>Pseudomonadota</taxon>
        <taxon>Alphaproteobacteria</taxon>
        <taxon>Acetobacterales</taxon>
        <taxon>Roseomonadaceae</taxon>
        <taxon>Roseomonas</taxon>
    </lineage>
</organism>
<proteinExistence type="predicted"/>